<sequence>MHGDQAGQGFQIEHAQVSAAARELPNQGGVLRETAKTLEARPLAAGAFGALPEASQFAATAHGESVARSVRGLVEKDRQLIAIAAGMLDVSQRFQQHDEAVAAKVNELVRGKDTAGEGWLQWGQGGASIVASEDRDYIRLTPRDPSVPGSLIPNIVGAKGFEVGPWWDLLDQEHTYRRETPTPFRFDDVQAVAGEAIRTDPVPNATAGAATPSGARIDADGGGNYVYSFTYPSPDPSNYTDLTINYTVADEHILDEGYVIRYGRRAEDGSLVLVSYGEGNSWLQHPLNKPLEIYTNSLWDDNHDRVINQIITRLDATRGGAAPQPAR</sequence>
<gene>
    <name evidence="1" type="ORF">LX83_007042</name>
</gene>
<name>A0AAE3KJD9_9PSEU</name>
<dbReference type="Proteomes" id="UP001206128">
    <property type="component" value="Unassembled WGS sequence"/>
</dbReference>
<comment type="caution">
    <text evidence="1">The sequence shown here is derived from an EMBL/GenBank/DDBJ whole genome shotgun (WGS) entry which is preliminary data.</text>
</comment>
<dbReference type="RefSeq" id="WP_253780031.1">
    <property type="nucleotide sequence ID" value="NZ_JAMTCK010000025.1"/>
</dbReference>
<proteinExistence type="predicted"/>
<keyword evidence="2" id="KW-1185">Reference proteome</keyword>
<protein>
    <submittedName>
        <fullName evidence="1">Uncharacterized protein</fullName>
    </submittedName>
</protein>
<evidence type="ECO:0000313" key="2">
    <source>
        <dbReference type="Proteomes" id="UP001206128"/>
    </source>
</evidence>
<dbReference type="AlphaFoldDB" id="A0AAE3KJD9"/>
<organism evidence="1 2">
    <name type="scientific">Goodfellowiella coeruleoviolacea</name>
    <dbReference type="NCBI Taxonomy" id="334858"/>
    <lineage>
        <taxon>Bacteria</taxon>
        <taxon>Bacillati</taxon>
        <taxon>Actinomycetota</taxon>
        <taxon>Actinomycetes</taxon>
        <taxon>Pseudonocardiales</taxon>
        <taxon>Pseudonocardiaceae</taxon>
        <taxon>Goodfellowiella</taxon>
    </lineage>
</organism>
<dbReference type="EMBL" id="JAMTCK010000025">
    <property type="protein sequence ID" value="MCP2170151.1"/>
    <property type="molecule type" value="Genomic_DNA"/>
</dbReference>
<evidence type="ECO:0000313" key="1">
    <source>
        <dbReference type="EMBL" id="MCP2170151.1"/>
    </source>
</evidence>
<accession>A0AAE3KJD9</accession>
<reference evidence="1" key="1">
    <citation type="submission" date="2022-06" db="EMBL/GenBank/DDBJ databases">
        <title>Genomic Encyclopedia of Archaeal and Bacterial Type Strains, Phase II (KMG-II): from individual species to whole genera.</title>
        <authorList>
            <person name="Goeker M."/>
        </authorList>
    </citation>
    <scope>NUCLEOTIDE SEQUENCE</scope>
    <source>
        <strain evidence="1">DSM 43935</strain>
    </source>
</reference>